<dbReference type="AlphaFoldDB" id="A0A564WM58"/>
<evidence type="ECO:0000313" key="1">
    <source>
        <dbReference type="EMBL" id="VUX63562.1"/>
    </source>
</evidence>
<dbReference type="Proteomes" id="UP000366766">
    <property type="component" value="Unassembled WGS sequence"/>
</dbReference>
<keyword evidence="2" id="KW-1185">Reference proteome</keyword>
<name>A0A564WM58_9FIRM</name>
<accession>A0A564WM58</accession>
<protein>
    <submittedName>
        <fullName evidence="1">Uncharacterized protein</fullName>
    </submittedName>
</protein>
<reference evidence="1 2" key="1">
    <citation type="submission" date="2019-07" db="EMBL/GenBank/DDBJ databases">
        <authorList>
            <person name="Chang H.-W."/>
            <person name="Raman A."/>
            <person name="Venkatesh S."/>
            <person name="Gehrig J."/>
        </authorList>
    </citation>
    <scope>NUCLEOTIDE SEQUENCE [LARGE SCALE GENOMIC DNA]</scope>
    <source>
        <strain evidence="1">Blautia_wexlerae_LFYP_14</strain>
    </source>
</reference>
<gene>
    <name evidence="1" type="ORF">BWLFYP14_01006</name>
</gene>
<dbReference type="RefSeq" id="WP_144136832.1">
    <property type="nucleotide sequence ID" value="NZ_CABHOF010000028.1"/>
</dbReference>
<evidence type="ECO:0000313" key="2">
    <source>
        <dbReference type="Proteomes" id="UP000366766"/>
    </source>
</evidence>
<sequence length="130" mass="15360">MRPFKELYDNKNHADLQELEKFYDRTRKAIKILIDKTDKVVEEALLFYLTEAVVKKEREKKTSCDISTKEINEARKKAVMEKTKSEWDAYVASEHEFFEELQDLMETEKLSPSEADQIAEAFYMELPGQN</sequence>
<dbReference type="EMBL" id="CABHOF010000028">
    <property type="protein sequence ID" value="VUX63562.1"/>
    <property type="molecule type" value="Genomic_DNA"/>
</dbReference>
<organism evidence="1 2">
    <name type="scientific">Blautia wexlerae</name>
    <dbReference type="NCBI Taxonomy" id="418240"/>
    <lineage>
        <taxon>Bacteria</taxon>
        <taxon>Bacillati</taxon>
        <taxon>Bacillota</taxon>
        <taxon>Clostridia</taxon>
        <taxon>Lachnospirales</taxon>
        <taxon>Lachnospiraceae</taxon>
        <taxon>Blautia</taxon>
    </lineage>
</organism>
<proteinExistence type="predicted"/>